<keyword evidence="3 7" id="KW-0507">mRNA processing</keyword>
<organism evidence="9 10">
    <name type="scientific">Leishmania orientalis</name>
    <dbReference type="NCBI Taxonomy" id="2249476"/>
    <lineage>
        <taxon>Eukaryota</taxon>
        <taxon>Discoba</taxon>
        <taxon>Euglenozoa</taxon>
        <taxon>Kinetoplastea</taxon>
        <taxon>Metakinetoplastina</taxon>
        <taxon>Trypanosomatida</taxon>
        <taxon>Trypanosomatidae</taxon>
        <taxon>Leishmaniinae</taxon>
        <taxon>Leishmania</taxon>
    </lineage>
</organism>
<name>A0A836HRZ4_9TRYP</name>
<comment type="function">
    <text evidence="7">Involved in pre-mRNA splicing.</text>
</comment>
<evidence type="ECO:0000256" key="4">
    <source>
        <dbReference type="ARBA" id="ARBA00022728"/>
    </source>
</evidence>
<dbReference type="GO" id="GO:0005681">
    <property type="term" value="C:spliceosomal complex"/>
    <property type="evidence" value="ECO:0007669"/>
    <property type="project" value="UniProtKB-UniRule"/>
</dbReference>
<evidence type="ECO:0000256" key="6">
    <source>
        <dbReference type="ARBA" id="ARBA00023242"/>
    </source>
</evidence>
<dbReference type="Proteomes" id="UP000674143">
    <property type="component" value="Chromosome 8"/>
</dbReference>
<dbReference type="AlphaFoldDB" id="A0A836HRZ4"/>
<dbReference type="PANTHER" id="PTHR12942">
    <property type="entry name" value="STEP II SPLICING FACTOR SLU7"/>
    <property type="match status" value="1"/>
</dbReference>
<proteinExistence type="inferred from homology"/>
<evidence type="ECO:0000256" key="8">
    <source>
        <dbReference type="SAM" id="MobiDB-lite"/>
    </source>
</evidence>
<accession>A0A836HRZ4</accession>
<protein>
    <recommendedName>
        <fullName evidence="7">Pre-mRNA-splicing factor SLU7</fullName>
    </recommendedName>
</protein>
<keyword evidence="6 7" id="KW-0539">Nucleus</keyword>
<sequence length="416" mass="46021">MEQSDEQPRKASSVRQLLRQQRELQEMRKFGLAPLAVDTETHQEISPNIPEFISRAPWYYGAAGPTLIHQRKQGGSATEVPDEVLDEKVDRIVVKGQATRFTAGACKNCGSRTHKTSECFQAKKKVGSVYTNRVTGSDIETHQEGKTYSQKRDRFVGEVGVDLMRGVRQEEGVGDAHIDVPATARHRPEDVFGSRTAQHGGVEVKELPKYLHNLDQQDGLFFDPKTGSMRANPNAGDSTKVFQGDLERYRTGDYYNYVESQYRFLTGQSKSFVDFEFDDAIRKEREQQQHEQQQGSTRGPGTKVLGEMPQDVLLRSLYGTSKPKFDSDVPPSSTAEIKTSALSSSLALPISASTTMAPATVAAHSGIQAASLSWMPTRNGHTAVYGSYFDPIDFRWGYACCKATGKDAVGCSSMQT</sequence>
<evidence type="ECO:0000313" key="10">
    <source>
        <dbReference type="Proteomes" id="UP000674143"/>
    </source>
</evidence>
<gene>
    <name evidence="9" type="ORF">LSCM4_07431</name>
</gene>
<evidence type="ECO:0000313" key="9">
    <source>
        <dbReference type="EMBL" id="KAG5486498.1"/>
    </source>
</evidence>
<dbReference type="KEGG" id="loi:92363255"/>
<dbReference type="EMBL" id="JAFHLR010000008">
    <property type="protein sequence ID" value="KAG5486498.1"/>
    <property type="molecule type" value="Genomic_DNA"/>
</dbReference>
<dbReference type="GO" id="GO:0000398">
    <property type="term" value="P:mRNA splicing, via spliceosome"/>
    <property type="evidence" value="ECO:0007669"/>
    <property type="project" value="UniProtKB-UniRule"/>
</dbReference>
<comment type="subunit">
    <text evidence="7">Associated with the spliceosome.</text>
</comment>
<evidence type="ECO:0000256" key="3">
    <source>
        <dbReference type="ARBA" id="ARBA00022664"/>
    </source>
</evidence>
<feature type="region of interest" description="Disordered" evidence="8">
    <location>
        <begin position="284"/>
        <end position="305"/>
    </location>
</feature>
<comment type="subcellular location">
    <subcellularLocation>
        <location evidence="1 7">Nucleus</location>
    </subcellularLocation>
</comment>
<dbReference type="GeneID" id="92363255"/>
<reference evidence="9 10" key="1">
    <citation type="submission" date="2021-02" db="EMBL/GenBank/DDBJ databases">
        <title>Leishmania (Mundinia) orientalis Genome sequencing and assembly.</title>
        <authorList>
            <person name="Almutairi H."/>
            <person name="Gatherer D."/>
        </authorList>
    </citation>
    <scope>NUCLEOTIDE SEQUENCE [LARGE SCALE GENOMIC DNA]</scope>
    <source>
        <strain evidence="9">LSCM4</strain>
    </source>
</reference>
<comment type="caution">
    <text evidence="9">The sequence shown here is derived from an EMBL/GenBank/DDBJ whole genome shotgun (WGS) entry which is preliminary data.</text>
</comment>
<evidence type="ECO:0000256" key="1">
    <source>
        <dbReference type="ARBA" id="ARBA00004123"/>
    </source>
</evidence>
<keyword evidence="4 7" id="KW-0747">Spliceosome</keyword>
<dbReference type="PANTHER" id="PTHR12942:SF2">
    <property type="entry name" value="PRE-MRNA-SPLICING FACTOR SLU7"/>
    <property type="match status" value="1"/>
</dbReference>
<dbReference type="GO" id="GO:0030628">
    <property type="term" value="F:pre-mRNA 3'-splice site binding"/>
    <property type="evidence" value="ECO:0007669"/>
    <property type="project" value="UniProtKB-UniRule"/>
</dbReference>
<evidence type="ECO:0000256" key="7">
    <source>
        <dbReference type="RuleBase" id="RU367071"/>
    </source>
</evidence>
<comment type="similarity">
    <text evidence="2 7">Belongs to the SLU7 family.</text>
</comment>
<evidence type="ECO:0000256" key="2">
    <source>
        <dbReference type="ARBA" id="ARBA00007203"/>
    </source>
</evidence>
<dbReference type="RefSeq" id="XP_067065564.1">
    <property type="nucleotide sequence ID" value="XM_067209321.1"/>
</dbReference>
<dbReference type="InterPro" id="IPR039974">
    <property type="entry name" value="Splicing_factor_SLU7"/>
</dbReference>
<evidence type="ECO:0000256" key="5">
    <source>
        <dbReference type="ARBA" id="ARBA00023187"/>
    </source>
</evidence>
<keyword evidence="5 7" id="KW-0508">mRNA splicing</keyword>
<keyword evidence="10" id="KW-1185">Reference proteome</keyword>